<evidence type="ECO:0000313" key="2">
    <source>
        <dbReference type="EMBL" id="KAF5934428.1"/>
    </source>
</evidence>
<feature type="region of interest" description="Disordered" evidence="1">
    <location>
        <begin position="1"/>
        <end position="24"/>
    </location>
</feature>
<accession>A0A7J7G484</accession>
<reference evidence="3" key="1">
    <citation type="journal article" date="2020" name="Nat. Commun.">
        <title>Genome assembly of wild tea tree DASZ reveals pedigree and selection history of tea varieties.</title>
        <authorList>
            <person name="Zhang W."/>
            <person name="Zhang Y."/>
            <person name="Qiu H."/>
            <person name="Guo Y."/>
            <person name="Wan H."/>
            <person name="Zhang X."/>
            <person name="Scossa F."/>
            <person name="Alseekh S."/>
            <person name="Zhang Q."/>
            <person name="Wang P."/>
            <person name="Xu L."/>
            <person name="Schmidt M.H."/>
            <person name="Jia X."/>
            <person name="Li D."/>
            <person name="Zhu A."/>
            <person name="Guo F."/>
            <person name="Chen W."/>
            <person name="Ni D."/>
            <person name="Usadel B."/>
            <person name="Fernie A.R."/>
            <person name="Wen W."/>
        </authorList>
    </citation>
    <scope>NUCLEOTIDE SEQUENCE [LARGE SCALE GENOMIC DNA]</scope>
    <source>
        <strain evidence="3">cv. G240</strain>
    </source>
</reference>
<comment type="caution">
    <text evidence="2">The sequence shown here is derived from an EMBL/GenBank/DDBJ whole genome shotgun (WGS) entry which is preliminary data.</text>
</comment>
<dbReference type="AlphaFoldDB" id="A0A7J7G484"/>
<gene>
    <name evidence="2" type="ORF">HYC85_030599</name>
</gene>
<feature type="compositionally biased region" description="Polar residues" evidence="1">
    <location>
        <begin position="1"/>
        <end position="10"/>
    </location>
</feature>
<keyword evidence="3" id="KW-1185">Reference proteome</keyword>
<evidence type="ECO:0000313" key="3">
    <source>
        <dbReference type="Proteomes" id="UP000593564"/>
    </source>
</evidence>
<sequence>MINTHSNMMLSQEAKKGPFQGQQGEGVALPFWRLQGTISATEIPQDFSGEEAQTPKSRISLKIAQNGAFQGLRGVKHLQTTKHS</sequence>
<organism evidence="2 3">
    <name type="scientific">Camellia sinensis</name>
    <name type="common">Tea plant</name>
    <name type="synonym">Thea sinensis</name>
    <dbReference type="NCBI Taxonomy" id="4442"/>
    <lineage>
        <taxon>Eukaryota</taxon>
        <taxon>Viridiplantae</taxon>
        <taxon>Streptophyta</taxon>
        <taxon>Embryophyta</taxon>
        <taxon>Tracheophyta</taxon>
        <taxon>Spermatophyta</taxon>
        <taxon>Magnoliopsida</taxon>
        <taxon>eudicotyledons</taxon>
        <taxon>Gunneridae</taxon>
        <taxon>Pentapetalae</taxon>
        <taxon>asterids</taxon>
        <taxon>Ericales</taxon>
        <taxon>Theaceae</taxon>
        <taxon>Camellia</taxon>
    </lineage>
</organism>
<reference evidence="2 3" key="2">
    <citation type="submission" date="2020-07" db="EMBL/GenBank/DDBJ databases">
        <title>Genome assembly of wild tea tree DASZ reveals pedigree and selection history of tea varieties.</title>
        <authorList>
            <person name="Zhang W."/>
        </authorList>
    </citation>
    <scope>NUCLEOTIDE SEQUENCE [LARGE SCALE GENOMIC DNA]</scope>
    <source>
        <strain evidence="3">cv. G240</strain>
        <tissue evidence="2">Leaf</tissue>
    </source>
</reference>
<dbReference type="Proteomes" id="UP000593564">
    <property type="component" value="Unassembled WGS sequence"/>
</dbReference>
<protein>
    <submittedName>
        <fullName evidence="2">Uncharacterized protein</fullName>
    </submittedName>
</protein>
<dbReference type="EMBL" id="JACBKZ010000014">
    <property type="protein sequence ID" value="KAF5934428.1"/>
    <property type="molecule type" value="Genomic_DNA"/>
</dbReference>
<proteinExistence type="predicted"/>
<evidence type="ECO:0000256" key="1">
    <source>
        <dbReference type="SAM" id="MobiDB-lite"/>
    </source>
</evidence>
<name>A0A7J7G484_CAMSI</name>